<dbReference type="Pfam" id="PF10651">
    <property type="entry name" value="BppU_N"/>
    <property type="match status" value="1"/>
</dbReference>
<evidence type="ECO:0000313" key="3">
    <source>
        <dbReference type="EMBL" id="QPR74048.1"/>
    </source>
</evidence>
<sequence>MIYKNTAVHFDVNAQVKRSVSANIQFSTQDIGTAKLSFNLTKDGVPLPISKATHAKLFMKFTDGSQVYVNTEVEDALKGAIFYVLTPEQVKHYGTVQAELYVNYDNGQKMSVHKFSFVIDRALVDQGIAPIAEYYIEDFETLKAVIQEMADDAEQLLAKLEKKFETLNNIETKDGAQQKADAAQKNAEDYTDQHAAKTDNPHKVTKSQVGLDKVDNVKQATKAEFDTHNRDDIRHITADERTKWNAGQLYKLTDDNGGRTLISDDTDLLTLPSGLYYGVSNKVVNSPEPKAVEWFHYDVSTNNARKTIVVTATANPRRWFGTIHTDGSFKGWQRFITDADAEVTWQSPTLLNGWKQYGTHKVQFSKNALGEVEIIGSITGGTIGFDVPAFTLPAGYRPIQMLHFIGVASSQGTGTTPQYHRTQIATDGTVYIQSCSNTVNPNEFITFGFKFKAA</sequence>
<feature type="region of interest" description="Disordered" evidence="1">
    <location>
        <begin position="174"/>
        <end position="207"/>
    </location>
</feature>
<accession>A0AB37GLU2</accession>
<dbReference type="RefSeq" id="WP_095266825.1">
    <property type="nucleotide sequence ID" value="NZ_CP026673.1"/>
</dbReference>
<evidence type="ECO:0000256" key="1">
    <source>
        <dbReference type="SAM" id="MobiDB-lite"/>
    </source>
</evidence>
<proteinExistence type="predicted"/>
<dbReference type="Gene3D" id="2.60.40.3350">
    <property type="match status" value="1"/>
</dbReference>
<evidence type="ECO:0000313" key="4">
    <source>
        <dbReference type="Proteomes" id="UP000595038"/>
    </source>
</evidence>
<dbReference type="Proteomes" id="UP000595038">
    <property type="component" value="Chromosome"/>
</dbReference>
<name>A0AB37GLU2_BACLI</name>
<dbReference type="InterPro" id="IPR018913">
    <property type="entry name" value="BppU_N"/>
</dbReference>
<feature type="domain" description="BppU N-terminal" evidence="2">
    <location>
        <begin position="4"/>
        <end position="148"/>
    </location>
</feature>
<feature type="compositionally biased region" description="Basic and acidic residues" evidence="1">
    <location>
        <begin position="186"/>
        <end position="202"/>
    </location>
</feature>
<reference evidence="3 4" key="1">
    <citation type="submission" date="2020-12" db="EMBL/GenBank/DDBJ databases">
        <title>FDA dAtabase for Regulatory Grade micrObial Sequences (FDA-ARGOS): Supporting development and validation of Infectious Disease Dx tests.</title>
        <authorList>
            <person name="Nelson B."/>
            <person name="Plummer A."/>
            <person name="Tallon L."/>
            <person name="Sadzewicz L."/>
            <person name="Zhao X."/>
            <person name="Boylan J."/>
            <person name="Ott S."/>
            <person name="Bowen H."/>
            <person name="Vavikolanu K."/>
            <person name="Mehta A."/>
            <person name="Aluvathingal J."/>
            <person name="Nadendla S."/>
            <person name="Myers T."/>
            <person name="Yan Y."/>
            <person name="Sichtig H."/>
        </authorList>
    </citation>
    <scope>NUCLEOTIDE SEQUENCE [LARGE SCALE GENOMIC DNA]</scope>
    <source>
        <strain evidence="3 4">FDAARGOS_923</strain>
    </source>
</reference>
<evidence type="ECO:0000259" key="2">
    <source>
        <dbReference type="Pfam" id="PF10651"/>
    </source>
</evidence>
<dbReference type="AlphaFoldDB" id="A0AB37GLU2"/>
<organism evidence="3 4">
    <name type="scientific">Bacillus licheniformis</name>
    <dbReference type="NCBI Taxonomy" id="1402"/>
    <lineage>
        <taxon>Bacteria</taxon>
        <taxon>Bacillati</taxon>
        <taxon>Bacillota</taxon>
        <taxon>Bacilli</taxon>
        <taxon>Bacillales</taxon>
        <taxon>Bacillaceae</taxon>
        <taxon>Bacillus</taxon>
    </lineage>
</organism>
<dbReference type="EMBL" id="CP065647">
    <property type="protein sequence ID" value="QPR74048.1"/>
    <property type="molecule type" value="Genomic_DNA"/>
</dbReference>
<gene>
    <name evidence="3" type="ORF">I6G80_07215</name>
</gene>
<protein>
    <submittedName>
        <fullName evidence="3">Phage baseplate upper protein</fullName>
    </submittedName>
</protein>